<feature type="transmembrane region" description="Helical" evidence="1">
    <location>
        <begin position="440"/>
        <end position="465"/>
    </location>
</feature>
<keyword evidence="1" id="KW-0472">Membrane</keyword>
<reference evidence="2" key="1">
    <citation type="submission" date="2022-01" db="EMBL/GenBank/DDBJ databases">
        <authorList>
            <person name="Jo J.-H."/>
            <person name="Im W.-T."/>
        </authorList>
    </citation>
    <scope>NUCLEOTIDE SEQUENCE</scope>
    <source>
        <strain evidence="2">I2-34</strain>
    </source>
</reference>
<feature type="transmembrane region" description="Helical" evidence="1">
    <location>
        <begin position="157"/>
        <end position="183"/>
    </location>
</feature>
<feature type="transmembrane region" description="Helical" evidence="1">
    <location>
        <begin position="334"/>
        <end position="358"/>
    </location>
</feature>
<accession>A0ABS9L274</accession>
<dbReference type="EMBL" id="JAKLTQ010000001">
    <property type="protein sequence ID" value="MCG2620775.1"/>
    <property type="molecule type" value="Genomic_DNA"/>
</dbReference>
<evidence type="ECO:0000313" key="2">
    <source>
        <dbReference type="EMBL" id="MCG2620775.1"/>
    </source>
</evidence>
<feature type="transmembrane region" description="Helical" evidence="1">
    <location>
        <begin position="118"/>
        <end position="145"/>
    </location>
</feature>
<feature type="transmembrane region" description="Helical" evidence="1">
    <location>
        <begin position="268"/>
        <end position="287"/>
    </location>
</feature>
<keyword evidence="1" id="KW-1133">Transmembrane helix</keyword>
<dbReference type="Pfam" id="PF02667">
    <property type="entry name" value="SCFA_trans"/>
    <property type="match status" value="1"/>
</dbReference>
<keyword evidence="3" id="KW-1185">Reference proteome</keyword>
<evidence type="ECO:0000313" key="3">
    <source>
        <dbReference type="Proteomes" id="UP001165368"/>
    </source>
</evidence>
<dbReference type="PANTHER" id="PTHR41983">
    <property type="entry name" value="SHORT-CHAIN FATTY ACID TRANSPORTER-RELATED"/>
    <property type="match status" value="1"/>
</dbReference>
<dbReference type="InterPro" id="IPR006160">
    <property type="entry name" value="SCFA_transpt_AtoE"/>
</dbReference>
<gene>
    <name evidence="2" type="ORF">LVY72_02480</name>
</gene>
<comment type="caution">
    <text evidence="2">The sequence shown here is derived from an EMBL/GenBank/DDBJ whole genome shotgun (WGS) entry which is preliminary data.</text>
</comment>
<feature type="transmembrane region" description="Helical" evidence="1">
    <location>
        <begin position="203"/>
        <end position="222"/>
    </location>
</feature>
<name>A0ABS9L274_9MICC</name>
<sequence length="466" mass="49760">MTKTLTETPPQTPPGAVKRAGVMQKIAGFFTELMRRYLPDPFVFAIVLTILTVILAIVIEGQSFTDVTAAWGEGFWSLLAFTTQMAVILAMGYVLANAPVVDRLLDAIVSRVEKPRTAVIVATLVGAIGSYLNWGFGLVIGGIVAKKLALHVKDVHYPLIIAAAYSGFTMYGLGLSATIPMVISTPGHPMEKQMGIIPLAETIFSAPMLITAAAVLVTLPLLNAMLHPKPGQPVKEIDRSLHLGTAPKAAVVDADANTVASKLNNSRILAMAIGVLGMAYVVVHFIRGGAVDLNLINFFILFLGILLLGTPNAYLRQLNEGIKTISGIILQFPFYAGIMAIMAASGLVVTIAGVFTNISTPETLPFWGLVSSFVINFFAPSGGGHWVVQGPFMIDAANALGASTAQTSMSVMLGNAWNDLVQPFWILPALALSKLKLKDIMGYTVIMMFWVGIIYIVAILSWGFLG</sequence>
<feature type="transmembrane region" description="Helical" evidence="1">
    <location>
        <begin position="42"/>
        <end position="63"/>
    </location>
</feature>
<dbReference type="RefSeq" id="WP_237817860.1">
    <property type="nucleotide sequence ID" value="NZ_JAKLTQ010000001.1"/>
</dbReference>
<proteinExistence type="predicted"/>
<protein>
    <submittedName>
        <fullName evidence="2">TIGR00366 family protein</fullName>
    </submittedName>
</protein>
<evidence type="ECO:0000256" key="1">
    <source>
        <dbReference type="SAM" id="Phobius"/>
    </source>
</evidence>
<dbReference type="PANTHER" id="PTHR41983:SF2">
    <property type="entry name" value="SHORT-CHAIN FATTY ACID TRANSPORTER-RELATED"/>
    <property type="match status" value="1"/>
</dbReference>
<feature type="transmembrane region" description="Helical" evidence="1">
    <location>
        <begin position="364"/>
        <end position="388"/>
    </location>
</feature>
<keyword evidence="1" id="KW-0812">Transmembrane</keyword>
<organism evidence="2 3">
    <name type="scientific">Arthrobacter hankyongi</name>
    <dbReference type="NCBI Taxonomy" id="2904801"/>
    <lineage>
        <taxon>Bacteria</taxon>
        <taxon>Bacillati</taxon>
        <taxon>Actinomycetota</taxon>
        <taxon>Actinomycetes</taxon>
        <taxon>Micrococcales</taxon>
        <taxon>Micrococcaceae</taxon>
        <taxon>Arthrobacter</taxon>
    </lineage>
</organism>
<dbReference type="Proteomes" id="UP001165368">
    <property type="component" value="Unassembled WGS sequence"/>
</dbReference>
<feature type="transmembrane region" description="Helical" evidence="1">
    <location>
        <begin position="75"/>
        <end position="98"/>
    </location>
</feature>
<feature type="transmembrane region" description="Helical" evidence="1">
    <location>
        <begin position="293"/>
        <end position="314"/>
    </location>
</feature>